<evidence type="ECO:0000256" key="4">
    <source>
        <dbReference type="ARBA" id="ARBA00023125"/>
    </source>
</evidence>
<protein>
    <recommendedName>
        <fullName evidence="8">Zn(2)-C6 fungal-type domain-containing protein</fullName>
    </recommendedName>
</protein>
<dbReference type="PROSITE" id="PS00463">
    <property type="entry name" value="ZN2_CY6_FUNGAL_1"/>
    <property type="match status" value="1"/>
</dbReference>
<feature type="compositionally biased region" description="Polar residues" evidence="7">
    <location>
        <begin position="96"/>
        <end position="116"/>
    </location>
</feature>
<evidence type="ECO:0000256" key="7">
    <source>
        <dbReference type="SAM" id="MobiDB-lite"/>
    </source>
</evidence>
<reference evidence="9" key="2">
    <citation type="journal article" date="2023" name="IMA Fungus">
        <title>Comparative genomic study of the Penicillium genus elucidates a diverse pangenome and 15 lateral gene transfer events.</title>
        <authorList>
            <person name="Petersen C."/>
            <person name="Sorensen T."/>
            <person name="Nielsen M.R."/>
            <person name="Sondergaard T.E."/>
            <person name="Sorensen J.L."/>
            <person name="Fitzpatrick D.A."/>
            <person name="Frisvad J.C."/>
            <person name="Nielsen K.L."/>
        </authorList>
    </citation>
    <scope>NUCLEOTIDE SEQUENCE</scope>
    <source>
        <strain evidence="9">IBT 16125</strain>
    </source>
</reference>
<dbReference type="InterPro" id="IPR007219">
    <property type="entry name" value="XnlR_reg_dom"/>
</dbReference>
<name>A0AAD6CDT9_9EURO</name>
<feature type="domain" description="Zn(2)-C6 fungal-type" evidence="8">
    <location>
        <begin position="27"/>
        <end position="56"/>
    </location>
</feature>
<feature type="region of interest" description="Disordered" evidence="7">
    <location>
        <begin position="374"/>
        <end position="393"/>
    </location>
</feature>
<gene>
    <name evidence="9" type="ORF">N7458_001607</name>
</gene>
<dbReference type="SMART" id="SM00906">
    <property type="entry name" value="Fungal_trans"/>
    <property type="match status" value="1"/>
</dbReference>
<keyword evidence="2" id="KW-0479">Metal-binding</keyword>
<dbReference type="InterPro" id="IPR001138">
    <property type="entry name" value="Zn2Cys6_DnaBD"/>
</dbReference>
<dbReference type="GO" id="GO:0005634">
    <property type="term" value="C:nucleus"/>
    <property type="evidence" value="ECO:0007669"/>
    <property type="project" value="UniProtKB-SubCell"/>
</dbReference>
<feature type="region of interest" description="Disordered" evidence="7">
    <location>
        <begin position="55"/>
        <end position="120"/>
    </location>
</feature>
<dbReference type="CDD" id="cd00067">
    <property type="entry name" value="GAL4"/>
    <property type="match status" value="1"/>
</dbReference>
<dbReference type="InterPro" id="IPR050613">
    <property type="entry name" value="Sec_Metabolite_Reg"/>
</dbReference>
<keyword evidence="4" id="KW-0238">DNA-binding</keyword>
<feature type="compositionally biased region" description="Basic and acidic residues" evidence="7">
    <location>
        <begin position="68"/>
        <end position="88"/>
    </location>
</feature>
<dbReference type="SUPFAM" id="SSF57701">
    <property type="entry name" value="Zn2/Cys6 DNA-binding domain"/>
    <property type="match status" value="1"/>
</dbReference>
<sequence>MAQSRDGSAATSRTPLDLPSISLKPYSCVVCHRRKVKCNREEPCSNCAKASVECIYRPPPPPRRRKRERDASSGASREREKSFRRNSREASFGGSAVQNTSPARNLSNGAEQSRSGSGRMIMKEGNSVYLDDTLWTSVSHELPDAAEVLDDDAADDNSDNAYQDEDDISSLLLSHETREGMAELHPNPLHIFKLWQTFLERVNPLTKIVHAPTVQQQILEAMGDLKKVRKEFEALMFSIYCIALTSLQAGDVEKAFGESKKKLLSRCRRGAQQALRNASFLRTSSTVVLQAFILYLLSMRAFSDPYTIWSLSGIALRMAQRIGIHRDGSGYGLSIFETEMRRRIWFQLMILDATSAQFCGVAAGPFVHTADAKPPMNANDSDLDPRMTEPACEKEGPSEMIFCLARNEFGKWLHRWNTVAGGSGSTWDFLTSSKLSLSEKDKCIDELEDIMEQKFLRYCDQSIPLHLATSMMVRSASRYTRLMAHHPRHYHDSGARIPQSEKDVIFGHCLKMAEYADYAQTNPDVQRFSWHMVNHMPWDAMIFMLSEMRNRTDPQEKDRVWELVGSIYGRHVRQMGKKSQMPLHKALQNLFVKAWRAYVDECNQHGRTPRPCPTVVQSALNTSNGSTEAQIADENARVDANRAPIQEPQGQYASNVPAETGTENMDFLLGDSPMDWSEWDNLLNQFQESLVDDMTLMPGSV</sequence>
<dbReference type="GO" id="GO:0006351">
    <property type="term" value="P:DNA-templated transcription"/>
    <property type="evidence" value="ECO:0007669"/>
    <property type="project" value="InterPro"/>
</dbReference>
<evidence type="ECO:0000313" key="9">
    <source>
        <dbReference type="EMBL" id="KAJ5460055.1"/>
    </source>
</evidence>
<evidence type="ECO:0000256" key="6">
    <source>
        <dbReference type="ARBA" id="ARBA00023242"/>
    </source>
</evidence>
<evidence type="ECO:0000313" key="10">
    <source>
        <dbReference type="Proteomes" id="UP001213681"/>
    </source>
</evidence>
<keyword evidence="10" id="KW-1185">Reference proteome</keyword>
<feature type="compositionally biased region" description="Basic and acidic residues" evidence="7">
    <location>
        <begin position="383"/>
        <end position="393"/>
    </location>
</feature>
<dbReference type="SMART" id="SM00066">
    <property type="entry name" value="GAL4"/>
    <property type="match status" value="1"/>
</dbReference>
<dbReference type="RefSeq" id="XP_056769097.1">
    <property type="nucleotide sequence ID" value="XM_056904990.1"/>
</dbReference>
<dbReference type="PANTHER" id="PTHR31001">
    <property type="entry name" value="UNCHARACTERIZED TRANSCRIPTIONAL REGULATORY PROTEIN"/>
    <property type="match status" value="1"/>
</dbReference>
<dbReference type="InterPro" id="IPR036864">
    <property type="entry name" value="Zn2-C6_fun-type_DNA-bd_sf"/>
</dbReference>
<evidence type="ECO:0000256" key="5">
    <source>
        <dbReference type="ARBA" id="ARBA00023163"/>
    </source>
</evidence>
<dbReference type="GO" id="GO:0003677">
    <property type="term" value="F:DNA binding"/>
    <property type="evidence" value="ECO:0007669"/>
    <property type="project" value="UniProtKB-KW"/>
</dbReference>
<dbReference type="Proteomes" id="UP001213681">
    <property type="component" value="Unassembled WGS sequence"/>
</dbReference>
<keyword evidence="6" id="KW-0539">Nucleus</keyword>
<keyword evidence="3" id="KW-0805">Transcription regulation</keyword>
<keyword evidence="5" id="KW-0804">Transcription</keyword>
<evidence type="ECO:0000259" key="8">
    <source>
        <dbReference type="PROSITE" id="PS50048"/>
    </source>
</evidence>
<evidence type="ECO:0000256" key="3">
    <source>
        <dbReference type="ARBA" id="ARBA00023015"/>
    </source>
</evidence>
<reference evidence="9" key="1">
    <citation type="submission" date="2022-12" db="EMBL/GenBank/DDBJ databases">
        <authorList>
            <person name="Petersen C."/>
        </authorList>
    </citation>
    <scope>NUCLEOTIDE SEQUENCE</scope>
    <source>
        <strain evidence="9">IBT 16125</strain>
    </source>
</reference>
<evidence type="ECO:0000256" key="2">
    <source>
        <dbReference type="ARBA" id="ARBA00022723"/>
    </source>
</evidence>
<accession>A0AAD6CDT9</accession>
<comment type="subcellular location">
    <subcellularLocation>
        <location evidence="1">Nucleus</location>
    </subcellularLocation>
</comment>
<dbReference type="GeneID" id="81595233"/>
<dbReference type="EMBL" id="JAPVEA010000002">
    <property type="protein sequence ID" value="KAJ5460055.1"/>
    <property type="molecule type" value="Genomic_DNA"/>
</dbReference>
<proteinExistence type="predicted"/>
<dbReference type="GO" id="GO:0000981">
    <property type="term" value="F:DNA-binding transcription factor activity, RNA polymerase II-specific"/>
    <property type="evidence" value="ECO:0007669"/>
    <property type="project" value="InterPro"/>
</dbReference>
<dbReference type="Pfam" id="PF00172">
    <property type="entry name" value="Zn_clus"/>
    <property type="match status" value="1"/>
</dbReference>
<dbReference type="Pfam" id="PF04082">
    <property type="entry name" value="Fungal_trans"/>
    <property type="match status" value="1"/>
</dbReference>
<comment type="caution">
    <text evidence="9">The sequence shown here is derived from an EMBL/GenBank/DDBJ whole genome shotgun (WGS) entry which is preliminary data.</text>
</comment>
<organism evidence="9 10">
    <name type="scientific">Penicillium daleae</name>
    <dbReference type="NCBI Taxonomy" id="63821"/>
    <lineage>
        <taxon>Eukaryota</taxon>
        <taxon>Fungi</taxon>
        <taxon>Dikarya</taxon>
        <taxon>Ascomycota</taxon>
        <taxon>Pezizomycotina</taxon>
        <taxon>Eurotiomycetes</taxon>
        <taxon>Eurotiomycetidae</taxon>
        <taxon>Eurotiales</taxon>
        <taxon>Aspergillaceae</taxon>
        <taxon>Penicillium</taxon>
    </lineage>
</organism>
<dbReference type="PANTHER" id="PTHR31001:SF85">
    <property type="entry name" value="ZN(II)2CYS6 TRANSCRIPTION FACTOR (EUROFUNG)"/>
    <property type="match status" value="1"/>
</dbReference>
<evidence type="ECO:0000256" key="1">
    <source>
        <dbReference type="ARBA" id="ARBA00004123"/>
    </source>
</evidence>
<dbReference type="Gene3D" id="4.10.240.10">
    <property type="entry name" value="Zn(2)-C6 fungal-type DNA-binding domain"/>
    <property type="match status" value="1"/>
</dbReference>
<dbReference type="AlphaFoldDB" id="A0AAD6CDT9"/>
<dbReference type="GO" id="GO:0008270">
    <property type="term" value="F:zinc ion binding"/>
    <property type="evidence" value="ECO:0007669"/>
    <property type="project" value="InterPro"/>
</dbReference>
<dbReference type="PROSITE" id="PS50048">
    <property type="entry name" value="ZN2_CY6_FUNGAL_2"/>
    <property type="match status" value="1"/>
</dbReference>
<dbReference type="CDD" id="cd12148">
    <property type="entry name" value="fungal_TF_MHR"/>
    <property type="match status" value="1"/>
</dbReference>